<dbReference type="InterPro" id="IPR000403">
    <property type="entry name" value="PI3/4_kinase_cat_dom"/>
</dbReference>
<dbReference type="GO" id="GO:0043491">
    <property type="term" value="P:phosphatidylinositol 3-kinase/protein kinase B signal transduction"/>
    <property type="evidence" value="ECO:0007669"/>
    <property type="project" value="TreeGrafter"/>
</dbReference>
<dbReference type="SMART" id="SM00239">
    <property type="entry name" value="C2"/>
    <property type="match status" value="1"/>
</dbReference>
<dbReference type="FunFam" id="3.30.1520.10:FF:000006">
    <property type="entry name" value="Phosphatidylinositol 4-phosphate 3-kinase C2 domain-containing subunit alpha"/>
    <property type="match status" value="1"/>
</dbReference>
<dbReference type="GO" id="GO:0005737">
    <property type="term" value="C:cytoplasm"/>
    <property type="evidence" value="ECO:0007669"/>
    <property type="project" value="TreeGrafter"/>
</dbReference>
<feature type="domain" description="C2 PI3K-type" evidence="15">
    <location>
        <begin position="704"/>
        <end position="870"/>
    </location>
</feature>
<proteinExistence type="inferred from homology"/>
<evidence type="ECO:0000259" key="15">
    <source>
        <dbReference type="PROSITE" id="PS51547"/>
    </source>
</evidence>
<dbReference type="InterPro" id="IPR011009">
    <property type="entry name" value="Kinase-like_dom_sf"/>
</dbReference>
<evidence type="ECO:0000256" key="3">
    <source>
        <dbReference type="ARBA" id="ARBA00022777"/>
    </source>
</evidence>
<dbReference type="GO" id="GO:0016477">
    <property type="term" value="P:cell migration"/>
    <property type="evidence" value="ECO:0007669"/>
    <property type="project" value="TreeGrafter"/>
</dbReference>
<feature type="domain" description="PI3K-RBD" evidence="14">
    <location>
        <begin position="428"/>
        <end position="516"/>
    </location>
</feature>
<dbReference type="PROSITE" id="PS50195">
    <property type="entry name" value="PX"/>
    <property type="match status" value="1"/>
</dbReference>
<dbReference type="GO" id="GO:0035005">
    <property type="term" value="F:1-phosphatidylinositol-4-phosphate 3-kinase activity"/>
    <property type="evidence" value="ECO:0007669"/>
    <property type="project" value="UniProtKB-EC"/>
</dbReference>
<comment type="catalytic activity">
    <reaction evidence="7">
        <text>a 1,2-diacyl-sn-glycero-3-phospho-(1D-myo-inositol 4-phosphate) + ATP = a 1,2-diacyl-sn-glycero-3-phospho-(1D-myo-inositol-3,4-bisphosphate) + ADP + H(+)</text>
        <dbReference type="Rhea" id="RHEA:18373"/>
        <dbReference type="ChEBI" id="CHEBI:15378"/>
        <dbReference type="ChEBI" id="CHEBI:30616"/>
        <dbReference type="ChEBI" id="CHEBI:57658"/>
        <dbReference type="ChEBI" id="CHEBI:58178"/>
        <dbReference type="ChEBI" id="CHEBI:456216"/>
        <dbReference type="EC" id="2.7.1.154"/>
    </reaction>
    <physiologicalReaction direction="left-to-right" evidence="7">
        <dbReference type="Rhea" id="RHEA:18374"/>
    </physiologicalReaction>
</comment>
<dbReference type="InterPro" id="IPR015433">
    <property type="entry name" value="PI3/4_kinase"/>
</dbReference>
<dbReference type="Pfam" id="PF00794">
    <property type="entry name" value="PI3K_rbd"/>
    <property type="match status" value="1"/>
</dbReference>
<evidence type="ECO:0000256" key="9">
    <source>
        <dbReference type="SAM" id="MobiDB-lite"/>
    </source>
</evidence>
<feature type="domain" description="PX" evidence="11">
    <location>
        <begin position="1460"/>
        <end position="1577"/>
    </location>
</feature>
<evidence type="ECO:0000256" key="4">
    <source>
        <dbReference type="ARBA" id="ARBA00022840"/>
    </source>
</evidence>
<evidence type="ECO:0000259" key="11">
    <source>
        <dbReference type="PROSITE" id="PS50195"/>
    </source>
</evidence>
<dbReference type="InterPro" id="IPR002420">
    <property type="entry name" value="PI3K-type_C2_dom"/>
</dbReference>
<dbReference type="InterPro" id="IPR042236">
    <property type="entry name" value="PI3K_accessory_sf"/>
</dbReference>
<dbReference type="Pfam" id="PF00168">
    <property type="entry name" value="C2"/>
    <property type="match status" value="1"/>
</dbReference>
<dbReference type="InterPro" id="IPR016024">
    <property type="entry name" value="ARM-type_fold"/>
</dbReference>
<evidence type="ECO:0000256" key="5">
    <source>
        <dbReference type="ARBA" id="ARBA00023098"/>
    </source>
</evidence>
<dbReference type="SUPFAM" id="SSF48371">
    <property type="entry name" value="ARM repeat"/>
    <property type="match status" value="1"/>
</dbReference>
<dbReference type="InterPro" id="IPR000008">
    <property type="entry name" value="C2_dom"/>
</dbReference>
<dbReference type="FunFam" id="1.25.40.70:FF:000014">
    <property type="entry name" value="Phosphatidylinositol-4-phosphate 3-kinase C2 domain-containing subunit beta"/>
    <property type="match status" value="1"/>
</dbReference>
<organism evidence="16 17">
    <name type="scientific">Cinara cedri</name>
    <dbReference type="NCBI Taxonomy" id="506608"/>
    <lineage>
        <taxon>Eukaryota</taxon>
        <taxon>Metazoa</taxon>
        <taxon>Ecdysozoa</taxon>
        <taxon>Arthropoda</taxon>
        <taxon>Hexapoda</taxon>
        <taxon>Insecta</taxon>
        <taxon>Pterygota</taxon>
        <taxon>Neoptera</taxon>
        <taxon>Paraneoptera</taxon>
        <taxon>Hemiptera</taxon>
        <taxon>Sternorrhyncha</taxon>
        <taxon>Aphidomorpha</taxon>
        <taxon>Aphidoidea</taxon>
        <taxon>Aphididae</taxon>
        <taxon>Lachninae</taxon>
        <taxon>Cinara</taxon>
    </lineage>
</organism>
<dbReference type="PANTHER" id="PTHR10048">
    <property type="entry name" value="PHOSPHATIDYLINOSITOL KINASE"/>
    <property type="match status" value="1"/>
</dbReference>
<dbReference type="Gene3D" id="3.30.1520.10">
    <property type="entry name" value="Phox-like domain"/>
    <property type="match status" value="1"/>
</dbReference>
<evidence type="ECO:0000256" key="1">
    <source>
        <dbReference type="ARBA" id="ARBA00022679"/>
    </source>
</evidence>
<dbReference type="CDD" id="cd08381">
    <property type="entry name" value="C2B_PI3K_class_II"/>
    <property type="match status" value="1"/>
</dbReference>
<keyword evidence="4" id="KW-0067">ATP-binding</keyword>
<dbReference type="Pfam" id="PF00792">
    <property type="entry name" value="PI3K_C2"/>
    <property type="match status" value="1"/>
</dbReference>
<dbReference type="PROSITE" id="PS50004">
    <property type="entry name" value="C2"/>
    <property type="match status" value="1"/>
</dbReference>
<dbReference type="GO" id="GO:0005524">
    <property type="term" value="F:ATP binding"/>
    <property type="evidence" value="ECO:0007669"/>
    <property type="project" value="UniProtKB-KW"/>
</dbReference>
<comment type="catalytic activity">
    <reaction evidence="6">
        <text>a 1,2-diacyl-sn-glycero-3-phospho-(1D-myo-inositol) + ATP = a 1,2-diacyl-sn-glycero-3-phospho-(1D-myo-inositol-3-phosphate) + ADP + H(+)</text>
        <dbReference type="Rhea" id="RHEA:12709"/>
        <dbReference type="ChEBI" id="CHEBI:15378"/>
        <dbReference type="ChEBI" id="CHEBI:30616"/>
        <dbReference type="ChEBI" id="CHEBI:57880"/>
        <dbReference type="ChEBI" id="CHEBI:58088"/>
        <dbReference type="ChEBI" id="CHEBI:456216"/>
        <dbReference type="EC" id="2.7.1.137"/>
    </reaction>
    <physiologicalReaction direction="left-to-right" evidence="6">
        <dbReference type="Rhea" id="RHEA:12710"/>
    </physiologicalReaction>
</comment>
<dbReference type="SMART" id="SM00312">
    <property type="entry name" value="PX"/>
    <property type="match status" value="1"/>
</dbReference>
<dbReference type="InterPro" id="IPR001683">
    <property type="entry name" value="PX_dom"/>
</dbReference>
<dbReference type="PROSITE" id="PS51546">
    <property type="entry name" value="PI3K_RBD"/>
    <property type="match status" value="1"/>
</dbReference>
<dbReference type="OrthoDB" id="67688at2759"/>
<evidence type="ECO:0000259" key="14">
    <source>
        <dbReference type="PROSITE" id="PS51546"/>
    </source>
</evidence>
<dbReference type="InterPro" id="IPR036940">
    <property type="entry name" value="PI3/4_kinase_cat_sf"/>
</dbReference>
<dbReference type="SUPFAM" id="SSF56112">
    <property type="entry name" value="Protein kinase-like (PK-like)"/>
    <property type="match status" value="1"/>
</dbReference>
<evidence type="ECO:0000259" key="13">
    <source>
        <dbReference type="PROSITE" id="PS51545"/>
    </source>
</evidence>
<evidence type="ECO:0000256" key="2">
    <source>
        <dbReference type="ARBA" id="ARBA00022741"/>
    </source>
</evidence>
<dbReference type="Pfam" id="PF00613">
    <property type="entry name" value="PI3Ka"/>
    <property type="match status" value="1"/>
</dbReference>
<dbReference type="CDD" id="cd06884">
    <property type="entry name" value="PX_PI3K_C2_68D"/>
    <property type="match status" value="1"/>
</dbReference>
<feature type="domain" description="PIK helical" evidence="13">
    <location>
        <begin position="883"/>
        <end position="1062"/>
    </location>
</feature>
<comment type="similarity">
    <text evidence="8">Belongs to the PI3/PI4-kinase family.</text>
</comment>
<dbReference type="Gene3D" id="3.10.20.90">
    <property type="entry name" value="Phosphatidylinositol 3-kinase Catalytic Subunit, Chain A, domain 1"/>
    <property type="match status" value="1"/>
</dbReference>
<dbReference type="GO" id="GO:0005942">
    <property type="term" value="C:phosphatidylinositol 3-kinase complex"/>
    <property type="evidence" value="ECO:0007669"/>
    <property type="project" value="TreeGrafter"/>
</dbReference>
<dbReference type="InterPro" id="IPR018936">
    <property type="entry name" value="PI3/4_kinase_CS"/>
</dbReference>
<reference evidence="16 17" key="1">
    <citation type="submission" date="2019-08" db="EMBL/GenBank/DDBJ databases">
        <authorList>
            <person name="Alioto T."/>
            <person name="Alioto T."/>
            <person name="Gomez Garrido J."/>
        </authorList>
    </citation>
    <scope>NUCLEOTIDE SEQUENCE [LARGE SCALE GENOMIC DNA]</scope>
</reference>
<dbReference type="InterPro" id="IPR001263">
    <property type="entry name" value="PI3K_accessory_dom"/>
</dbReference>
<dbReference type="CDD" id="cd05166">
    <property type="entry name" value="PI3Kc_II"/>
    <property type="match status" value="1"/>
</dbReference>
<keyword evidence="1" id="KW-0808">Transferase</keyword>
<feature type="domain" description="C2" evidence="10">
    <location>
        <begin position="1601"/>
        <end position="1720"/>
    </location>
</feature>
<evidence type="ECO:0000313" key="16">
    <source>
        <dbReference type="EMBL" id="VVC37051.1"/>
    </source>
</evidence>
<dbReference type="Gene3D" id="1.25.40.70">
    <property type="entry name" value="Phosphatidylinositol 3-kinase, accessory domain (PIK)"/>
    <property type="match status" value="1"/>
</dbReference>
<dbReference type="GO" id="GO:0035091">
    <property type="term" value="F:phosphatidylinositol binding"/>
    <property type="evidence" value="ECO:0007669"/>
    <property type="project" value="InterPro"/>
</dbReference>
<sequence length="1727" mass="196549">MKSTAKSDYDRKFQEDLEKAQALSLETLALEEFRNRKLQSESSTCTGNTVVLPSSLPSRSMSLTEKTVYCNDLSRSRPRPGSFNTGEPLLPRIKPPPRRNTTVIPKSCTNNSIKDLFSLDSPPIDDLVNNLEPFNLDGNKKPFTSDSNSTFQNSSVNTNISNISLNKSQYSGPHDLKQNLDVLYQGCFSPNNLTGYSPTGYQMTVPPQTFWQGHTDSSWSTSNAVQTQPLTSSITNTPTQPSLVGMKSDIFAPSLIKKQNNNNLIDLNFFDTIESPKENCLNVRTSVLEAFDPLLHGYSNTSTSTIVDQVDKNESLYATYDPFDYMYSPSVSSQSSDPIYAAVIKTPINSPPPLPPRSSLTPKESKVCKSITYENIGLVKRSSVFYDPDMVAFHKMVKEVRRKFLYTDSSTNNGIVVCSKFENNLHQNTSTKFIVHCETIRKTPIIFTCDVGSSVEHVISHVICELDLEDAHPSDYFLKVKNYSEFMLPMNTPVINFECVHECIKLDVDVELSLLHKDNVVHIYARKAQDDIHDNELELNNLCPNEPSQPITHDTLKILLDTLDGEMLKIQDHTVSLFKKRTNTPLQPNGVQQAVKALTSFLGNIEPLDLTLSINNFILSCNEISNVIQDNSRTEVISDDGSDYSVVRLKFNETEKLDHITDVCLKIKENVQTLIENYCKAFKVDFQINFNSTNLTESKLSSKVLDNVVIYISCLHRLFSSWSHDEYLIAAQIYHGTRPIGNTVLSKAVFAEQSIYKRVVFESWLEFENMSLCLLPRESRLVLVVYGRTYDTESQDTSTTVSQTELGWASIQFFNVDGEFSQGKQLLSLWPLCADKRLGPAPPPGTHPYSHSHPVLSIEIQEFDCNIIFPPTFENEHAIKSDSFDFTSLDLNTQEQLLDIICQDTFTRPLSEDREVLWEKRYYLLSKPKALPKVLLAAHSWDYACLADLHSMLNSWSPIEPLDALQLFLPCFPDNEVRRLAVKRIRFLSNDQLIDFLPQLVQAIKHETYDNSPLTEFLLEKALSSPTIAHNLYWFLIQPLPGQSPQNSCDVHSPDDKTVSEARYYRRLQLLLRALIATCGEALRKCFLSQQLLMKELYDTAENVKASKESHRMKVLLQNLSNIDQSLKDMPTCLPLSPSMQVCGIQTQSCYYFPSNTLPLKINFNCLESNVSIPAIFKVGDDLQQDMLTIQIIRLMDKLWLKEGLDLKMVTFACIPTGEKRGIIEMVTNAETLRKIQIELGLTGSFKDRPIAEWLAKHNPSALEYERAVSNFTASCAGYSVATYILGICDRHNDNIMMKTTGHIFHIDFGKFLGDTQTFGNFKRDRTPFVLTSDMVYVINGGDKPSTKFQHFVDTCVQAFNIVRKHGNLLLNLFGLMASSGIPGVTMDAVNYVQKALLPELSNPEAAASFARMIDDSIKSRFTQFNFFLHNLAQMRFNNEENGTELLSFVPKVYTMAQEGKIVRVEVYGCQKRYDPEKYYVYILKVFRENQRDPSYLFRSYKELSELQQKLLLLFPLAKFLSLLNTTIHMGRSHIKQVAEKRRVEIQSFLNTLFQMAPEVSHSDLVYTFFHPLLRDQQEASIEDTKLKEPKQSGFVRENRIVGQLKLTLHYQRGAFMVMVQHAKDLPRIAGNQEPSTYVKVYLLPDHNKATKRKTKVVRKNCYPSFMEMLEYRMPLDVVKYKILQATVWSHDSLQENEFLGGVIIELHDINLTSETTSWYNLSNVHR</sequence>
<dbReference type="Pfam" id="PF00787">
    <property type="entry name" value="PX"/>
    <property type="match status" value="1"/>
</dbReference>
<dbReference type="PROSITE" id="PS50290">
    <property type="entry name" value="PI3_4_KINASE_3"/>
    <property type="match status" value="1"/>
</dbReference>
<dbReference type="InterPro" id="IPR036871">
    <property type="entry name" value="PX_dom_sf"/>
</dbReference>
<dbReference type="SUPFAM" id="SSF54236">
    <property type="entry name" value="Ubiquitin-like"/>
    <property type="match status" value="1"/>
</dbReference>
<keyword evidence="17" id="KW-1185">Reference proteome</keyword>
<dbReference type="InterPro" id="IPR000341">
    <property type="entry name" value="PI3K_Ras-bd_dom"/>
</dbReference>
<feature type="region of interest" description="Disordered" evidence="9">
    <location>
        <begin position="72"/>
        <end position="103"/>
    </location>
</feature>
<dbReference type="InterPro" id="IPR035892">
    <property type="entry name" value="C2_domain_sf"/>
</dbReference>
<dbReference type="Gene3D" id="3.30.1010.10">
    <property type="entry name" value="Phosphatidylinositol 3-kinase Catalytic Subunit, Chain A, domain 4"/>
    <property type="match status" value="1"/>
</dbReference>
<dbReference type="GO" id="GO:0005886">
    <property type="term" value="C:plasma membrane"/>
    <property type="evidence" value="ECO:0007669"/>
    <property type="project" value="TreeGrafter"/>
</dbReference>
<dbReference type="SUPFAM" id="SSF49562">
    <property type="entry name" value="C2 domain (Calcium/lipid-binding domain, CaLB)"/>
    <property type="match status" value="2"/>
</dbReference>
<dbReference type="PROSITE" id="PS51545">
    <property type="entry name" value="PIK_HELICAL"/>
    <property type="match status" value="1"/>
</dbReference>
<evidence type="ECO:0000313" key="17">
    <source>
        <dbReference type="Proteomes" id="UP000325440"/>
    </source>
</evidence>
<dbReference type="Proteomes" id="UP000325440">
    <property type="component" value="Unassembled WGS sequence"/>
</dbReference>
<gene>
    <name evidence="16" type="ORF">CINCED_3A007992</name>
</gene>
<dbReference type="Gene3D" id="1.10.1070.11">
    <property type="entry name" value="Phosphatidylinositol 3-/4-kinase, catalytic domain"/>
    <property type="match status" value="1"/>
</dbReference>
<protein>
    <submittedName>
        <fullName evidence="16">C2 domain,Phosphatidylinositol 3-kinase Ras-binding (PI3K RBD) domain,Phosphatidylinositol 3-kinase</fullName>
    </submittedName>
</protein>
<dbReference type="SUPFAM" id="SSF64268">
    <property type="entry name" value="PX domain"/>
    <property type="match status" value="1"/>
</dbReference>
<evidence type="ECO:0000256" key="7">
    <source>
        <dbReference type="ARBA" id="ARBA00029297"/>
    </source>
</evidence>
<evidence type="ECO:0000256" key="8">
    <source>
        <dbReference type="PROSITE-ProRule" id="PRU00880"/>
    </source>
</evidence>
<dbReference type="InterPro" id="IPR029071">
    <property type="entry name" value="Ubiquitin-like_domsf"/>
</dbReference>
<dbReference type="PROSITE" id="PS00916">
    <property type="entry name" value="PI3_4_KINASE_2"/>
    <property type="match status" value="1"/>
</dbReference>
<name>A0A5E4N663_9HEMI</name>
<dbReference type="CDD" id="cd04012">
    <property type="entry name" value="C2A_PI3K_class_II"/>
    <property type="match status" value="1"/>
</dbReference>
<dbReference type="FunFam" id="1.10.1070.11:FF:000001">
    <property type="entry name" value="Phosphatidylinositol 4,5-bisphosphate 3-kinase catalytic subunit"/>
    <property type="match status" value="1"/>
</dbReference>
<evidence type="ECO:0000259" key="12">
    <source>
        <dbReference type="PROSITE" id="PS50290"/>
    </source>
</evidence>
<dbReference type="Gene3D" id="2.60.40.150">
    <property type="entry name" value="C2 domain"/>
    <property type="match status" value="2"/>
</dbReference>
<evidence type="ECO:0000259" key="10">
    <source>
        <dbReference type="PROSITE" id="PS50004"/>
    </source>
</evidence>
<evidence type="ECO:0000256" key="6">
    <source>
        <dbReference type="ARBA" id="ARBA00023985"/>
    </source>
</evidence>
<keyword evidence="5" id="KW-0443">Lipid metabolism</keyword>
<dbReference type="SMART" id="SM00146">
    <property type="entry name" value="PI3Kc"/>
    <property type="match status" value="1"/>
</dbReference>
<keyword evidence="3 16" id="KW-0418">Kinase</keyword>
<dbReference type="SMART" id="SM00142">
    <property type="entry name" value="PI3K_C2"/>
    <property type="match status" value="1"/>
</dbReference>
<dbReference type="FunFam" id="3.30.1010.10:FF:000001">
    <property type="entry name" value="Phosphatidylinositol 4-phosphate 3-kinase C2 domain-containing subunit beta"/>
    <property type="match status" value="1"/>
</dbReference>
<accession>A0A5E4N663</accession>
<dbReference type="GO" id="GO:0048015">
    <property type="term" value="P:phosphatidylinositol-mediated signaling"/>
    <property type="evidence" value="ECO:0007669"/>
    <property type="project" value="TreeGrafter"/>
</dbReference>
<dbReference type="PANTHER" id="PTHR10048:SF14">
    <property type="entry name" value="LD28067P"/>
    <property type="match status" value="1"/>
</dbReference>
<dbReference type="PROSITE" id="PS51547">
    <property type="entry name" value="C2_PI3K"/>
    <property type="match status" value="1"/>
</dbReference>
<dbReference type="SMART" id="SM00145">
    <property type="entry name" value="PI3Ka"/>
    <property type="match status" value="1"/>
</dbReference>
<keyword evidence="2" id="KW-0547">Nucleotide-binding</keyword>
<dbReference type="GO" id="GO:0016303">
    <property type="term" value="F:1-phosphatidylinositol-3-kinase activity"/>
    <property type="evidence" value="ECO:0007669"/>
    <property type="project" value="UniProtKB-EC"/>
</dbReference>
<dbReference type="EMBL" id="CABPRJ010001441">
    <property type="protein sequence ID" value="VVC37051.1"/>
    <property type="molecule type" value="Genomic_DNA"/>
</dbReference>
<dbReference type="Pfam" id="PF00454">
    <property type="entry name" value="PI3_PI4_kinase"/>
    <property type="match status" value="1"/>
</dbReference>
<feature type="domain" description="PI3K/PI4K catalytic" evidence="12">
    <location>
        <begin position="1146"/>
        <end position="1422"/>
    </location>
</feature>
<dbReference type="SMART" id="SM00144">
    <property type="entry name" value="PI3K_rbd"/>
    <property type="match status" value="1"/>
</dbReference>